<dbReference type="Proteomes" id="UP000295493">
    <property type="component" value="Unassembled WGS sequence"/>
</dbReference>
<sequence length="173" mass="18442">MEGFIGQISDFCFDFAPYDWAFCDGSLLPLNQYTALFSLIGVVYGGDGRTNFALPDLTMRSPCGAGAGPGLTVRRVGQPFGAAALTLTEAQIPAHTHGVRAAMKTRSTAYTDPNINASLTSSSRPVYSTSQANTQMSPLSIANTGGTQPHNNMQPYVATNYCIALQGEYPQFD</sequence>
<feature type="domain" description="Phage tail collar" evidence="1">
    <location>
        <begin position="6"/>
        <end position="62"/>
    </location>
</feature>
<dbReference type="InterPro" id="IPR011083">
    <property type="entry name" value="Phage_tail_collar_dom"/>
</dbReference>
<evidence type="ECO:0000259" key="1">
    <source>
        <dbReference type="Pfam" id="PF07484"/>
    </source>
</evidence>
<dbReference type="AlphaFoldDB" id="A0A4R6FF43"/>
<dbReference type="RefSeq" id="WP_133496721.1">
    <property type="nucleotide sequence ID" value="NZ_BMLU01000013.1"/>
</dbReference>
<dbReference type="EMBL" id="SNWD01000014">
    <property type="protein sequence ID" value="TDN78995.1"/>
    <property type="molecule type" value="Genomic_DNA"/>
</dbReference>
<comment type="caution">
    <text evidence="2">The sequence shown here is derived from an EMBL/GenBank/DDBJ whole genome shotgun (WGS) entry which is preliminary data.</text>
</comment>
<dbReference type="Pfam" id="PF07484">
    <property type="entry name" value="Collar"/>
    <property type="match status" value="1"/>
</dbReference>
<evidence type="ECO:0000313" key="2">
    <source>
        <dbReference type="EMBL" id="TDN78995.1"/>
    </source>
</evidence>
<reference evidence="2 3" key="1">
    <citation type="submission" date="2019-03" db="EMBL/GenBank/DDBJ databases">
        <title>Genomic Encyclopedia of Type Strains, Phase IV (KMG-IV): sequencing the most valuable type-strain genomes for metagenomic binning, comparative biology and taxonomic classification.</title>
        <authorList>
            <person name="Goeker M."/>
        </authorList>
    </citation>
    <scope>NUCLEOTIDE SEQUENCE [LARGE SCALE GENOMIC DNA]</scope>
    <source>
        <strain evidence="2 3">DSM 25059</strain>
    </source>
</reference>
<keyword evidence="3" id="KW-1185">Reference proteome</keyword>
<proteinExistence type="predicted"/>
<accession>A0A4R6FF43</accession>
<evidence type="ECO:0000313" key="3">
    <source>
        <dbReference type="Proteomes" id="UP000295493"/>
    </source>
</evidence>
<protein>
    <submittedName>
        <fullName evidence="2">Microcystin-dependent protein</fullName>
    </submittedName>
</protein>
<dbReference type="SUPFAM" id="SSF88874">
    <property type="entry name" value="Receptor-binding domain of short tail fibre protein gp12"/>
    <property type="match status" value="1"/>
</dbReference>
<name>A0A4R6FF43_9SPHN</name>
<gene>
    <name evidence="2" type="ORF">EV664_11431</name>
</gene>
<organism evidence="2 3">
    <name type="scientific">Stakelama pacifica</name>
    <dbReference type="NCBI Taxonomy" id="517720"/>
    <lineage>
        <taxon>Bacteria</taxon>
        <taxon>Pseudomonadati</taxon>
        <taxon>Pseudomonadota</taxon>
        <taxon>Alphaproteobacteria</taxon>
        <taxon>Sphingomonadales</taxon>
        <taxon>Sphingomonadaceae</taxon>
        <taxon>Stakelama</taxon>
    </lineage>
</organism>
<dbReference type="OrthoDB" id="9810174at2"/>
<dbReference type="InterPro" id="IPR037053">
    <property type="entry name" value="Phage_tail_collar_dom_sf"/>
</dbReference>
<dbReference type="Gene3D" id="3.90.1340.10">
    <property type="entry name" value="Phage tail collar domain"/>
    <property type="match status" value="1"/>
</dbReference>